<evidence type="ECO:0000259" key="2">
    <source>
        <dbReference type="Pfam" id="PF20237"/>
    </source>
</evidence>
<organism evidence="3 4">
    <name type="scientific">Aspergillus pseudodeflectus</name>
    <dbReference type="NCBI Taxonomy" id="176178"/>
    <lineage>
        <taxon>Eukaryota</taxon>
        <taxon>Fungi</taxon>
        <taxon>Dikarya</taxon>
        <taxon>Ascomycota</taxon>
        <taxon>Pezizomycotina</taxon>
        <taxon>Eurotiomycetes</taxon>
        <taxon>Eurotiomycetidae</taxon>
        <taxon>Eurotiales</taxon>
        <taxon>Aspergillaceae</taxon>
        <taxon>Aspergillus</taxon>
        <taxon>Aspergillus subgen. Nidulantes</taxon>
    </lineage>
</organism>
<keyword evidence="1" id="KW-0812">Transmembrane</keyword>
<keyword evidence="1" id="KW-1133">Transmembrane helix</keyword>
<keyword evidence="1" id="KW-0472">Membrane</keyword>
<feature type="transmembrane region" description="Helical" evidence="1">
    <location>
        <begin position="277"/>
        <end position="295"/>
    </location>
</feature>
<dbReference type="GeneID" id="98161838"/>
<proteinExistence type="predicted"/>
<dbReference type="Proteomes" id="UP001610444">
    <property type="component" value="Unassembled WGS sequence"/>
</dbReference>
<evidence type="ECO:0000313" key="3">
    <source>
        <dbReference type="EMBL" id="KAL2842866.1"/>
    </source>
</evidence>
<evidence type="ECO:0000313" key="4">
    <source>
        <dbReference type="Proteomes" id="UP001610444"/>
    </source>
</evidence>
<dbReference type="PANTHER" id="PTHR34502">
    <property type="entry name" value="DUF6594 DOMAIN-CONTAINING PROTEIN-RELATED"/>
    <property type="match status" value="1"/>
</dbReference>
<protein>
    <recommendedName>
        <fullName evidence="2">DUF6594 domain-containing protein</fullName>
    </recommendedName>
</protein>
<dbReference type="InterPro" id="IPR046529">
    <property type="entry name" value="DUF6594"/>
</dbReference>
<keyword evidence="4" id="KW-1185">Reference proteome</keyword>
<feature type="transmembrane region" description="Helical" evidence="1">
    <location>
        <begin position="250"/>
        <end position="270"/>
    </location>
</feature>
<comment type="caution">
    <text evidence="3">The sequence shown here is derived from an EMBL/GenBank/DDBJ whole genome shotgun (WGS) entry which is preliminary data.</text>
</comment>
<dbReference type="RefSeq" id="XP_070895318.1">
    <property type="nucleotide sequence ID" value="XM_071046674.1"/>
</dbReference>
<gene>
    <name evidence="3" type="ORF">BJX68DRAFT_270497</name>
</gene>
<feature type="domain" description="DUF6594" evidence="2">
    <location>
        <begin position="20"/>
        <end position="289"/>
    </location>
</feature>
<dbReference type="Pfam" id="PF20237">
    <property type="entry name" value="DUF6594"/>
    <property type="match status" value="1"/>
</dbReference>
<sequence>MTTIELARLNPSARRTMHGYERLAGLMANDKGLSIFRSFKKLNAKNLLYLQAEIVNVQTELERIIEADETSQDEDREKFSTSVCFLKEGIESGSEQWAKVLELRELLDKYNTAALQYAQILRLKRPHDTDRDVFKTWLSQNAFCSTIAEFNQWFGEEGVNDEENERDLVTLCGRYENVDSLTRWVFRVLVPWFHERVGVRRTKEKDIEAGTVYYDDEKIIRATRVTSTITSSVIPASSMLVLYLVDHMVWRLVIIVLYNIGFSIILGLLAKARRVEVFAASTAFAAVQVAFITNFPRV</sequence>
<name>A0ABR4JS80_9EURO</name>
<dbReference type="EMBL" id="JBFXLR010000049">
    <property type="protein sequence ID" value="KAL2842866.1"/>
    <property type="molecule type" value="Genomic_DNA"/>
</dbReference>
<dbReference type="PANTHER" id="PTHR34502:SF5">
    <property type="entry name" value="DUF6594 DOMAIN-CONTAINING PROTEIN"/>
    <property type="match status" value="1"/>
</dbReference>
<reference evidence="3 4" key="1">
    <citation type="submission" date="2024-07" db="EMBL/GenBank/DDBJ databases">
        <title>Section-level genome sequencing and comparative genomics of Aspergillus sections Usti and Cavernicolus.</title>
        <authorList>
            <consortium name="Lawrence Berkeley National Laboratory"/>
            <person name="Nybo J.L."/>
            <person name="Vesth T.C."/>
            <person name="Theobald S."/>
            <person name="Frisvad J.C."/>
            <person name="Larsen T.O."/>
            <person name="Kjaerboelling I."/>
            <person name="Rothschild-Mancinelli K."/>
            <person name="Lyhne E.K."/>
            <person name="Kogle M.E."/>
            <person name="Barry K."/>
            <person name="Clum A."/>
            <person name="Na H."/>
            <person name="Ledsgaard L."/>
            <person name="Lin J."/>
            <person name="Lipzen A."/>
            <person name="Kuo A."/>
            <person name="Riley R."/>
            <person name="Mondo S."/>
            <person name="LaButti K."/>
            <person name="Haridas S."/>
            <person name="Pangalinan J."/>
            <person name="Salamov A.A."/>
            <person name="Simmons B.A."/>
            <person name="Magnuson J.K."/>
            <person name="Chen J."/>
            <person name="Drula E."/>
            <person name="Henrissat B."/>
            <person name="Wiebenga A."/>
            <person name="Lubbers R.J."/>
            <person name="Gomes A.C."/>
            <person name="Macurrencykelacurrency M.R."/>
            <person name="Stajich J."/>
            <person name="Grigoriev I.V."/>
            <person name="Mortensen U.H."/>
            <person name="De vries R.P."/>
            <person name="Baker S.E."/>
            <person name="Andersen M.R."/>
        </authorList>
    </citation>
    <scope>NUCLEOTIDE SEQUENCE [LARGE SCALE GENOMIC DNA]</scope>
    <source>
        <strain evidence="3 4">CBS 756.74</strain>
    </source>
</reference>
<evidence type="ECO:0000256" key="1">
    <source>
        <dbReference type="SAM" id="Phobius"/>
    </source>
</evidence>
<accession>A0ABR4JS80</accession>